<evidence type="ECO:0000313" key="2">
    <source>
        <dbReference type="EMBL" id="QHI70063.1"/>
    </source>
</evidence>
<dbReference type="Proteomes" id="UP000464954">
    <property type="component" value="Chromosome"/>
</dbReference>
<keyword evidence="1" id="KW-0732">Signal</keyword>
<evidence type="ECO:0000313" key="3">
    <source>
        <dbReference type="Proteomes" id="UP000464954"/>
    </source>
</evidence>
<name>A0A6P1MAE2_9BACT</name>
<protein>
    <submittedName>
        <fullName evidence="2">Uncharacterized protein</fullName>
    </submittedName>
</protein>
<evidence type="ECO:0000256" key="1">
    <source>
        <dbReference type="SAM" id="SignalP"/>
    </source>
</evidence>
<dbReference type="KEGG" id="taer:GT409_11590"/>
<sequence length="229" mass="25624">MKQKTTLSAVFAMVSLSAFAQLDIPQAGSTRVDGRINDWRRPEWFQMNTVINGTPTNLSNVRWTAAWDEDPMIYIAVQYDDADIVLKNGTNAADCVEVYVRGDTGSSPTAYAKNQQSAQSYRFGLAADKTSTWLQMGEFENIPRHNRAKAAVSLENNTFTCEIAVPVYDWFDPDYRHRCSESEIMTGRELGLDIAIIDTGKNKTTGMLGINGRDKRHDANAITEQILDE</sequence>
<dbReference type="EMBL" id="CP047593">
    <property type="protein sequence ID" value="QHI70063.1"/>
    <property type="molecule type" value="Genomic_DNA"/>
</dbReference>
<dbReference type="RefSeq" id="WP_160629242.1">
    <property type="nucleotide sequence ID" value="NZ_CP047593.1"/>
</dbReference>
<proteinExistence type="predicted"/>
<gene>
    <name evidence="2" type="ORF">GT409_11590</name>
</gene>
<accession>A0A6P1MAE2</accession>
<keyword evidence="3" id="KW-1185">Reference proteome</keyword>
<dbReference type="AlphaFoldDB" id="A0A6P1MAE2"/>
<reference evidence="2 3" key="1">
    <citation type="submission" date="2020-01" db="EMBL/GenBank/DDBJ databases">
        <title>Ponticoccus aerotolerans gen. nov., sp. nov., an anaerobic bacterium and proposal of Ponticoccusceae fam. nov., Ponticoccusles ord. nov. and Ponticoccuse classis nov. in the phylum Kiritimatiellaeota.</title>
        <authorList>
            <person name="Zhou L.Y."/>
            <person name="Du Z.J."/>
        </authorList>
    </citation>
    <scope>NUCLEOTIDE SEQUENCE [LARGE SCALE GENOMIC DNA]</scope>
    <source>
        <strain evidence="2 3">S-5007</strain>
    </source>
</reference>
<organism evidence="2 3">
    <name type="scientific">Tichowtungia aerotolerans</name>
    <dbReference type="NCBI Taxonomy" id="2697043"/>
    <lineage>
        <taxon>Bacteria</taxon>
        <taxon>Pseudomonadati</taxon>
        <taxon>Kiritimatiellota</taxon>
        <taxon>Tichowtungiia</taxon>
        <taxon>Tichowtungiales</taxon>
        <taxon>Tichowtungiaceae</taxon>
        <taxon>Tichowtungia</taxon>
    </lineage>
</organism>
<dbReference type="SUPFAM" id="SSF49344">
    <property type="entry name" value="CBD9-like"/>
    <property type="match status" value="1"/>
</dbReference>
<dbReference type="Gene3D" id="2.60.40.1190">
    <property type="match status" value="1"/>
</dbReference>
<feature type="chain" id="PRO_5026967260" evidence="1">
    <location>
        <begin position="21"/>
        <end position="229"/>
    </location>
</feature>
<feature type="signal peptide" evidence="1">
    <location>
        <begin position="1"/>
        <end position="20"/>
    </location>
</feature>